<keyword evidence="2" id="KW-0040">ANK repeat</keyword>
<evidence type="ECO:0000313" key="5">
    <source>
        <dbReference type="Proteomes" id="UP001164746"/>
    </source>
</evidence>
<accession>A0ABY7DS26</accession>
<dbReference type="PANTHER" id="PTHR24180">
    <property type="entry name" value="CYCLIN-DEPENDENT KINASE INHIBITOR 2C-RELATED"/>
    <property type="match status" value="1"/>
</dbReference>
<dbReference type="Proteomes" id="UP001164746">
    <property type="component" value="Chromosome 3"/>
</dbReference>
<evidence type="ECO:0000256" key="2">
    <source>
        <dbReference type="ARBA" id="ARBA00023043"/>
    </source>
</evidence>
<dbReference type="InterPro" id="IPR036770">
    <property type="entry name" value="Ankyrin_rpt-contain_sf"/>
</dbReference>
<dbReference type="Pfam" id="PF00023">
    <property type="entry name" value="Ank"/>
    <property type="match status" value="1"/>
</dbReference>
<evidence type="ECO:0000256" key="3">
    <source>
        <dbReference type="SAM" id="MobiDB-lite"/>
    </source>
</evidence>
<dbReference type="EMBL" id="CP111014">
    <property type="protein sequence ID" value="WAQ98893.1"/>
    <property type="molecule type" value="Genomic_DNA"/>
</dbReference>
<dbReference type="InterPro" id="IPR002110">
    <property type="entry name" value="Ankyrin_rpt"/>
</dbReference>
<dbReference type="SMART" id="SM00248">
    <property type="entry name" value="ANK"/>
    <property type="match status" value="5"/>
</dbReference>
<dbReference type="Pfam" id="PF12796">
    <property type="entry name" value="Ank_2"/>
    <property type="match status" value="1"/>
</dbReference>
<protein>
    <recommendedName>
        <fullName evidence="6">Ankyrin repeat protein</fullName>
    </recommendedName>
</protein>
<organism evidence="4 5">
    <name type="scientific">Mya arenaria</name>
    <name type="common">Soft-shell clam</name>
    <dbReference type="NCBI Taxonomy" id="6604"/>
    <lineage>
        <taxon>Eukaryota</taxon>
        <taxon>Metazoa</taxon>
        <taxon>Spiralia</taxon>
        <taxon>Lophotrochozoa</taxon>
        <taxon>Mollusca</taxon>
        <taxon>Bivalvia</taxon>
        <taxon>Autobranchia</taxon>
        <taxon>Heteroconchia</taxon>
        <taxon>Euheterodonta</taxon>
        <taxon>Imparidentia</taxon>
        <taxon>Neoheterodontei</taxon>
        <taxon>Myida</taxon>
        <taxon>Myoidea</taxon>
        <taxon>Myidae</taxon>
        <taxon>Mya</taxon>
    </lineage>
</organism>
<keyword evidence="5" id="KW-1185">Reference proteome</keyword>
<feature type="compositionally biased region" description="Basic residues" evidence="3">
    <location>
        <begin position="243"/>
        <end position="252"/>
    </location>
</feature>
<reference evidence="4" key="1">
    <citation type="submission" date="2022-11" db="EMBL/GenBank/DDBJ databases">
        <title>Centuries of genome instability and evolution in soft-shell clam transmissible cancer (bioRxiv).</title>
        <authorList>
            <person name="Hart S.F.M."/>
            <person name="Yonemitsu M.A."/>
            <person name="Giersch R.M."/>
            <person name="Beal B.F."/>
            <person name="Arriagada G."/>
            <person name="Davis B.W."/>
            <person name="Ostrander E.A."/>
            <person name="Goff S.P."/>
            <person name="Metzger M.J."/>
        </authorList>
    </citation>
    <scope>NUCLEOTIDE SEQUENCE</scope>
    <source>
        <strain evidence="4">MELC-2E11</strain>
        <tissue evidence="4">Siphon/mantle</tissue>
    </source>
</reference>
<dbReference type="SUPFAM" id="SSF48403">
    <property type="entry name" value="Ankyrin repeat"/>
    <property type="match status" value="1"/>
</dbReference>
<proteinExistence type="predicted"/>
<dbReference type="Gene3D" id="1.25.40.20">
    <property type="entry name" value="Ankyrin repeat-containing domain"/>
    <property type="match status" value="3"/>
</dbReference>
<dbReference type="PANTHER" id="PTHR24180:SF45">
    <property type="entry name" value="POLY [ADP-RIBOSE] POLYMERASE TANKYRASE"/>
    <property type="match status" value="1"/>
</dbReference>
<evidence type="ECO:0008006" key="6">
    <source>
        <dbReference type="Google" id="ProtNLM"/>
    </source>
</evidence>
<gene>
    <name evidence="4" type="ORF">MAR_023266</name>
</gene>
<evidence type="ECO:0000256" key="1">
    <source>
        <dbReference type="ARBA" id="ARBA00022737"/>
    </source>
</evidence>
<dbReference type="InterPro" id="IPR051637">
    <property type="entry name" value="Ank_repeat_dom-contain_49"/>
</dbReference>
<feature type="region of interest" description="Disordered" evidence="3">
    <location>
        <begin position="231"/>
        <end position="252"/>
    </location>
</feature>
<sequence>MDLSKTKLYKAIKDPSLSASEVWRMCKEYVSSRKNINVMDRTSGETFLHVLAGHGGHVLTPWGVSTVYLLASSGLNLDARDTHGDTCLHKAVRVPGSFRVVEALMRCGVDPLIRNNDGRTADEVLQTEQPSDWRHTLHWYNKYAPGLYHAAISKNGATWSVERLLKGWCRARLTRPDGQEVALAGRLPIADATRDMLRKYEVTNEFVISMLAGKHMDLDAETLAMLDVETKDHMSDGGPPLHPTHHSHKPRAAPRPLLLALAEGRLEASVDTVLALGANPNIMFSSTGYMEDAEPLFFHLISSEPRPPDTLVHKVLRVADMSVRNQSGQTLLFRAIDRDLSSQFIRALFKYGVDVAARDAKGRTARDYAENLKKTKYLTTIDEHVTEIVKECDLEKLQSIVFQGYDHILDITDNKGINITQTFRHFQTLNPNKEEMELRRLASRKLVCARDKCGRTVLHKAILNKKKELIKFIIQTYGHIIDVQDNLGRVALHYAYLVTEGTSLVNYLQLHGADTNVSDWAGRLPAAYQVDACGKDEYIRLQRALNAFTMDVYLAETNFEHSLNKAVKRGDVRDVEDLVHGLTDRGDVNRYANVLFTCVDTGRQSIAVCLIRHGMRTDIYKQYETCDSRSSACSTYTCDHVLTSLYTRAKQMKCLEVLKAISDVSEKSSDVEVDGRPSIRGPSTMDQFSLLGMV</sequence>
<evidence type="ECO:0000313" key="4">
    <source>
        <dbReference type="EMBL" id="WAQ98893.1"/>
    </source>
</evidence>
<keyword evidence="1" id="KW-0677">Repeat</keyword>
<name>A0ABY7DS26_MYAAR</name>